<name>A0A9N9I3I2_9GLOM</name>
<evidence type="ECO:0000259" key="1">
    <source>
        <dbReference type="Pfam" id="PF13358"/>
    </source>
</evidence>
<dbReference type="Pfam" id="PF13518">
    <property type="entry name" value="HTH_28"/>
    <property type="match status" value="1"/>
</dbReference>
<dbReference type="EMBL" id="CAJVPZ010024430">
    <property type="protein sequence ID" value="CAG8719094.1"/>
    <property type="molecule type" value="Genomic_DNA"/>
</dbReference>
<gene>
    <name evidence="3" type="ORF">RFULGI_LOCUS11334</name>
</gene>
<dbReference type="InterPro" id="IPR009057">
    <property type="entry name" value="Homeodomain-like_sf"/>
</dbReference>
<dbReference type="Gene3D" id="3.30.420.10">
    <property type="entry name" value="Ribonuclease H-like superfamily/Ribonuclease H"/>
    <property type="match status" value="2"/>
</dbReference>
<feature type="domain" description="Insertion element IS150 protein InsJ-like helix-turn-helix" evidence="2">
    <location>
        <begin position="10"/>
        <end position="61"/>
    </location>
</feature>
<feature type="non-terminal residue" evidence="3">
    <location>
        <position position="273"/>
    </location>
</feature>
<dbReference type="SUPFAM" id="SSF46689">
    <property type="entry name" value="Homeodomain-like"/>
    <property type="match status" value="1"/>
</dbReference>
<dbReference type="AlphaFoldDB" id="A0A9N9I3I2"/>
<evidence type="ECO:0000313" key="3">
    <source>
        <dbReference type="EMBL" id="CAG8719094.1"/>
    </source>
</evidence>
<accession>A0A9N9I3I2</accession>
<organism evidence="3 4">
    <name type="scientific">Racocetra fulgida</name>
    <dbReference type="NCBI Taxonomy" id="60492"/>
    <lineage>
        <taxon>Eukaryota</taxon>
        <taxon>Fungi</taxon>
        <taxon>Fungi incertae sedis</taxon>
        <taxon>Mucoromycota</taxon>
        <taxon>Glomeromycotina</taxon>
        <taxon>Glomeromycetes</taxon>
        <taxon>Diversisporales</taxon>
        <taxon>Gigasporaceae</taxon>
        <taxon>Racocetra</taxon>
    </lineage>
</organism>
<dbReference type="InterPro" id="IPR036397">
    <property type="entry name" value="RNaseH_sf"/>
</dbReference>
<dbReference type="InterPro" id="IPR055247">
    <property type="entry name" value="InsJ-like_HTH"/>
</dbReference>
<proteinExistence type="predicted"/>
<evidence type="ECO:0000313" key="4">
    <source>
        <dbReference type="Proteomes" id="UP000789396"/>
    </source>
</evidence>
<dbReference type="PANTHER" id="PTHR46564:SF1">
    <property type="entry name" value="TRANSPOSASE"/>
    <property type="match status" value="1"/>
</dbReference>
<protein>
    <submittedName>
        <fullName evidence="3">12064_t:CDS:1</fullName>
    </submittedName>
</protein>
<dbReference type="InterPro" id="IPR038717">
    <property type="entry name" value="Tc1-like_DDE_dom"/>
</dbReference>
<dbReference type="PANTHER" id="PTHR46564">
    <property type="entry name" value="TRANSPOSASE"/>
    <property type="match status" value="1"/>
</dbReference>
<dbReference type="GO" id="GO:0003676">
    <property type="term" value="F:nucleic acid binding"/>
    <property type="evidence" value="ECO:0007669"/>
    <property type="project" value="InterPro"/>
</dbReference>
<reference evidence="3" key="1">
    <citation type="submission" date="2021-06" db="EMBL/GenBank/DDBJ databases">
        <authorList>
            <person name="Kallberg Y."/>
            <person name="Tangrot J."/>
            <person name="Rosling A."/>
        </authorList>
    </citation>
    <scope>NUCLEOTIDE SEQUENCE</scope>
    <source>
        <strain evidence="3">IN212</strain>
    </source>
</reference>
<feature type="domain" description="Tc1-like transposase DDE" evidence="1">
    <location>
        <begin position="196"/>
        <end position="257"/>
    </location>
</feature>
<dbReference type="Pfam" id="PF13358">
    <property type="entry name" value="DDE_3"/>
    <property type="match status" value="1"/>
</dbReference>
<dbReference type="OrthoDB" id="2428500at2759"/>
<feature type="non-terminal residue" evidence="3">
    <location>
        <position position="1"/>
    </location>
</feature>
<comment type="caution">
    <text evidence="3">The sequence shown here is derived from an EMBL/GenBank/DDBJ whole genome shotgun (WGS) entry which is preliminary data.</text>
</comment>
<keyword evidence="4" id="KW-1185">Reference proteome</keyword>
<sequence>STYQNISLEKRRKLINDVNDNGIPIRKVAAKYRLAPSTVDTIVKRFDQEDRIALKPRGGDKRSILNEQHKEFLKEAIEAEPWITICDLTQKFDRTVSRYVKEIGFTLKRLTVIPEGRNTDKTIHERKQYVKKIYDENINIYKDIVYIDETGFNLHLSATRGRAYRGQPAIRKVASNRGKKISIIAAINENGILHYKSILAMDNIKFYKSNIVKKAVENTTHKILYLPSYSPFLNPIENCFSKIKNNVSRKHLRDQKSILNRFDEAVNTVTEED</sequence>
<evidence type="ECO:0000259" key="2">
    <source>
        <dbReference type="Pfam" id="PF13518"/>
    </source>
</evidence>
<dbReference type="Proteomes" id="UP000789396">
    <property type="component" value="Unassembled WGS sequence"/>
</dbReference>